<dbReference type="SMR" id="V7AG17"/>
<dbReference type="Proteomes" id="UP000000226">
    <property type="component" value="Chromosome 11"/>
</dbReference>
<dbReference type="Gramene" id="ESW04557">
    <property type="protein sequence ID" value="ESW04557"/>
    <property type="gene ID" value="PHAVU_011G105300g"/>
</dbReference>
<sequence length="411" mass="47323">MNKGGTPFFFSNFPFDLKESNLWKKFRRWGRVSDVFTSNRLNIKKQRFKFVRFQGVQNVRELENHLNTICIESWKLNANRPKYNRAAETRKEWNVKLKEKAIESEKEVKKVWREKGINTYVNTVKYGNRNTTQSQSHNRESLHAIHFRAEETPKEWLKKCYIGRVSNLSKVPCLNKSFISGGLNNIKVKFLGGFHLLLKGENETKIKEAIEENKNGLKKCLTQSFHGKSNLGLPLKLWNIDCFKHIAMLLGTLIEVDEATLALEELEYARFKIRVLVGCEAKITSYMKINEVLYQVSVEEECTVPDYKLCQCQWSEESKGIETEADSIASNTSVRSGSRDFEEVRKVAEEKPTTEMDIAPSPSSFLVRPIRLFFAPNLSRFIGKENLGSETPTTLSRADVEKQFGPSETAQ</sequence>
<reference evidence="5" key="1">
    <citation type="journal article" date="2014" name="Nat. Genet.">
        <title>A reference genome for common bean and genome-wide analysis of dual domestications.</title>
        <authorList>
            <person name="Schmutz J."/>
            <person name="McClean P.E."/>
            <person name="Mamidi S."/>
            <person name="Wu G.A."/>
            <person name="Cannon S.B."/>
            <person name="Grimwood J."/>
            <person name="Jenkins J."/>
            <person name="Shu S."/>
            <person name="Song Q."/>
            <person name="Chavarro C."/>
            <person name="Torres-Torres M."/>
            <person name="Geffroy V."/>
            <person name="Moghaddam S.M."/>
            <person name="Gao D."/>
            <person name="Abernathy B."/>
            <person name="Barry K."/>
            <person name="Blair M."/>
            <person name="Brick M.A."/>
            <person name="Chovatia M."/>
            <person name="Gepts P."/>
            <person name="Goodstein D.M."/>
            <person name="Gonzales M."/>
            <person name="Hellsten U."/>
            <person name="Hyten D.L."/>
            <person name="Jia G."/>
            <person name="Kelly J.D."/>
            <person name="Kudrna D."/>
            <person name="Lee R."/>
            <person name="Richard M.M."/>
            <person name="Miklas P.N."/>
            <person name="Osorno J.M."/>
            <person name="Rodrigues J."/>
            <person name="Thareau V."/>
            <person name="Urrea C.A."/>
            <person name="Wang M."/>
            <person name="Yu Y."/>
            <person name="Zhang M."/>
            <person name="Wing R.A."/>
            <person name="Cregan P.B."/>
            <person name="Rokhsar D.S."/>
            <person name="Jackson S.A."/>
        </authorList>
    </citation>
    <scope>NUCLEOTIDE SEQUENCE [LARGE SCALE GENOMIC DNA]</scope>
    <source>
        <strain evidence="5">cv. G19833</strain>
    </source>
</reference>
<accession>V7AG17</accession>
<name>V7AG17_PHAVU</name>
<evidence type="ECO:0000259" key="3">
    <source>
        <dbReference type="PROSITE" id="PS50102"/>
    </source>
</evidence>
<keyword evidence="5" id="KW-1185">Reference proteome</keyword>
<dbReference type="SUPFAM" id="SSF54928">
    <property type="entry name" value="RNA-binding domain, RBD"/>
    <property type="match status" value="1"/>
</dbReference>
<dbReference type="InterPro" id="IPR012677">
    <property type="entry name" value="Nucleotide-bd_a/b_plait_sf"/>
</dbReference>
<keyword evidence="1" id="KW-0694">RNA-binding</keyword>
<dbReference type="AlphaFoldDB" id="V7AG17"/>
<dbReference type="CDD" id="cd00590">
    <property type="entry name" value="RRM_SF"/>
    <property type="match status" value="1"/>
</dbReference>
<protein>
    <recommendedName>
        <fullName evidence="3">RRM domain-containing protein</fullName>
    </recommendedName>
</protein>
<dbReference type="PROSITE" id="PS50102">
    <property type="entry name" value="RRM"/>
    <property type="match status" value="1"/>
</dbReference>
<evidence type="ECO:0000313" key="4">
    <source>
        <dbReference type="EMBL" id="ESW04557.1"/>
    </source>
</evidence>
<dbReference type="InterPro" id="IPR000504">
    <property type="entry name" value="RRM_dom"/>
</dbReference>
<dbReference type="EMBL" id="CM002298">
    <property type="protein sequence ID" value="ESW04557.1"/>
    <property type="molecule type" value="Genomic_DNA"/>
</dbReference>
<gene>
    <name evidence="4" type="ORF">PHAVU_011G105300g</name>
</gene>
<feature type="domain" description="RRM" evidence="3">
    <location>
        <begin position="6"/>
        <end position="83"/>
    </location>
</feature>
<dbReference type="GO" id="GO:0003723">
    <property type="term" value="F:RNA binding"/>
    <property type="evidence" value="ECO:0007669"/>
    <property type="project" value="UniProtKB-UniRule"/>
</dbReference>
<evidence type="ECO:0000313" key="5">
    <source>
        <dbReference type="Proteomes" id="UP000000226"/>
    </source>
</evidence>
<organism evidence="4 5">
    <name type="scientific">Phaseolus vulgaris</name>
    <name type="common">Kidney bean</name>
    <name type="synonym">French bean</name>
    <dbReference type="NCBI Taxonomy" id="3885"/>
    <lineage>
        <taxon>Eukaryota</taxon>
        <taxon>Viridiplantae</taxon>
        <taxon>Streptophyta</taxon>
        <taxon>Embryophyta</taxon>
        <taxon>Tracheophyta</taxon>
        <taxon>Spermatophyta</taxon>
        <taxon>Magnoliopsida</taxon>
        <taxon>eudicotyledons</taxon>
        <taxon>Gunneridae</taxon>
        <taxon>Pentapetalae</taxon>
        <taxon>rosids</taxon>
        <taxon>fabids</taxon>
        <taxon>Fabales</taxon>
        <taxon>Fabaceae</taxon>
        <taxon>Papilionoideae</taxon>
        <taxon>50 kb inversion clade</taxon>
        <taxon>NPAAA clade</taxon>
        <taxon>indigoferoid/millettioid clade</taxon>
        <taxon>Phaseoleae</taxon>
        <taxon>Phaseolus</taxon>
    </lineage>
</organism>
<dbReference type="Gene3D" id="3.30.70.330">
    <property type="match status" value="1"/>
</dbReference>
<dbReference type="InterPro" id="IPR035979">
    <property type="entry name" value="RBD_domain_sf"/>
</dbReference>
<dbReference type="OMA" id="NTICIES"/>
<evidence type="ECO:0000256" key="1">
    <source>
        <dbReference type="PROSITE-ProRule" id="PRU00176"/>
    </source>
</evidence>
<feature type="region of interest" description="Disordered" evidence="2">
    <location>
        <begin position="385"/>
        <end position="411"/>
    </location>
</feature>
<evidence type="ECO:0000256" key="2">
    <source>
        <dbReference type="SAM" id="MobiDB-lite"/>
    </source>
</evidence>
<dbReference type="PANTHER" id="PTHR34427">
    <property type="entry name" value="DUF4283 DOMAIN PROTEIN"/>
    <property type="match status" value="1"/>
</dbReference>
<dbReference type="eggNOG" id="ENOG502RRJS">
    <property type="taxonomic scope" value="Eukaryota"/>
</dbReference>
<dbReference type="PANTHER" id="PTHR34427:SF5">
    <property type="entry name" value="DUF4283 DOMAIN-CONTAINING PROTEIN"/>
    <property type="match status" value="1"/>
</dbReference>
<proteinExistence type="predicted"/>